<dbReference type="PANTHER" id="PTHR10272">
    <property type="entry name" value="PLATELET-ACTIVATING FACTOR ACETYLHYDROLASE"/>
    <property type="match status" value="1"/>
</dbReference>
<evidence type="ECO:0000256" key="2">
    <source>
        <dbReference type="ARBA" id="ARBA00022801"/>
    </source>
</evidence>
<feature type="compositionally biased region" description="Basic and acidic residues" evidence="5">
    <location>
        <begin position="424"/>
        <end position="433"/>
    </location>
</feature>
<organism evidence="6 7">
    <name type="scientific">Cyclostephanos tholiformis</name>
    <dbReference type="NCBI Taxonomy" id="382380"/>
    <lineage>
        <taxon>Eukaryota</taxon>
        <taxon>Sar</taxon>
        <taxon>Stramenopiles</taxon>
        <taxon>Ochrophyta</taxon>
        <taxon>Bacillariophyta</taxon>
        <taxon>Coscinodiscophyceae</taxon>
        <taxon>Thalassiosirophycidae</taxon>
        <taxon>Stephanodiscales</taxon>
        <taxon>Stephanodiscaceae</taxon>
        <taxon>Cyclostephanos</taxon>
    </lineage>
</organism>
<evidence type="ECO:0000313" key="6">
    <source>
        <dbReference type="EMBL" id="KAL3826693.1"/>
    </source>
</evidence>
<dbReference type="EC" id="3.1.1.47" evidence="1"/>
<dbReference type="AlphaFoldDB" id="A0ABD3SR68"/>
<dbReference type="PANTHER" id="PTHR10272:SF0">
    <property type="entry name" value="PLATELET-ACTIVATING FACTOR ACETYLHYDROLASE"/>
    <property type="match status" value="1"/>
</dbReference>
<accession>A0ABD3SR68</accession>
<keyword evidence="2" id="KW-0378">Hydrolase</keyword>
<dbReference type="EMBL" id="JALLPB020000016">
    <property type="protein sequence ID" value="KAL3826693.1"/>
    <property type="molecule type" value="Genomic_DNA"/>
</dbReference>
<dbReference type="GO" id="GO:0016042">
    <property type="term" value="P:lipid catabolic process"/>
    <property type="evidence" value="ECO:0007669"/>
    <property type="project" value="UniProtKB-KW"/>
</dbReference>
<dbReference type="Proteomes" id="UP001530377">
    <property type="component" value="Unassembled WGS sequence"/>
</dbReference>
<evidence type="ECO:0000313" key="7">
    <source>
        <dbReference type="Proteomes" id="UP001530377"/>
    </source>
</evidence>
<dbReference type="InterPro" id="IPR029058">
    <property type="entry name" value="AB_hydrolase_fold"/>
</dbReference>
<comment type="caution">
    <text evidence="6">The sequence shown here is derived from an EMBL/GenBank/DDBJ whole genome shotgun (WGS) entry which is preliminary data.</text>
</comment>
<feature type="region of interest" description="Disordered" evidence="5">
    <location>
        <begin position="413"/>
        <end position="434"/>
    </location>
</feature>
<evidence type="ECO:0000256" key="4">
    <source>
        <dbReference type="ARBA" id="ARBA00023098"/>
    </source>
</evidence>
<proteinExistence type="predicted"/>
<dbReference type="SUPFAM" id="SSF53474">
    <property type="entry name" value="alpha/beta-Hydrolases"/>
    <property type="match status" value="1"/>
</dbReference>
<sequence>MISTSPSPPCCPPVLGGLFHDPRRLVVGDAPFVGVLDVPGTVQRPPVRLYYPAELSSFSSSSYSSSRWWRRKVPRRAGYFVNDRLAYFLQGFAHVSIARHNSRTHVWILRPLLWLLSYLLPVRYMGIPGTVHVRGMDDAIIVRYAANVIPPRDSGDGEGGGNNESRRRLVLFSHGLTGTGEENSIFCASLARRGYVVVSVHHRDGSSCRAPSHDGSDCIYYEHFPTGEGFDPRRRLRQVHVRVREFLTCRSWIVGEGGGGDSFAHSYTNDNAEHMRVVLDQIRPHLDDGDGTIAAGFSYGAATAALAATLMPEKFNCVVLLDPWLHIDYTSRGVEFDFPPEAFGSGWPSSSYASSSSSSFEVISSANDDDADRGGGGVGLSIPSVFINSSQFCGYEKLYAATRRLADRINNPRVVDDRDDDEKKDDHPPRAEMHVIPNTTHSNFCDIVFWIPRRLIGKAFGLGDANPYDVYEEILDKTVHFLRRH</sequence>
<name>A0ABD3SR68_9STRA</name>
<gene>
    <name evidence="6" type="ORF">ACHAXA_001216</name>
</gene>
<keyword evidence="3" id="KW-0442">Lipid degradation</keyword>
<reference evidence="6 7" key="1">
    <citation type="submission" date="2024-10" db="EMBL/GenBank/DDBJ databases">
        <title>Updated reference genomes for cyclostephanoid diatoms.</title>
        <authorList>
            <person name="Roberts W.R."/>
            <person name="Alverson A.J."/>
        </authorList>
    </citation>
    <scope>NUCLEOTIDE SEQUENCE [LARGE SCALE GENOMIC DNA]</scope>
    <source>
        <strain evidence="6 7">AJA228-03</strain>
    </source>
</reference>
<evidence type="ECO:0000256" key="1">
    <source>
        <dbReference type="ARBA" id="ARBA00013201"/>
    </source>
</evidence>
<dbReference type="Pfam" id="PF03403">
    <property type="entry name" value="PAF-AH_p_II"/>
    <property type="match status" value="1"/>
</dbReference>
<dbReference type="Gene3D" id="3.40.50.1820">
    <property type="entry name" value="alpha/beta hydrolase"/>
    <property type="match status" value="1"/>
</dbReference>
<evidence type="ECO:0000256" key="3">
    <source>
        <dbReference type="ARBA" id="ARBA00022963"/>
    </source>
</evidence>
<protein>
    <recommendedName>
        <fullName evidence="1">1-alkyl-2-acetylglycerophosphocholine esterase</fullName>
        <ecNumber evidence="1">3.1.1.47</ecNumber>
    </recommendedName>
</protein>
<keyword evidence="7" id="KW-1185">Reference proteome</keyword>
<dbReference type="GO" id="GO:0003847">
    <property type="term" value="F:1-alkyl-2-acetylglycerophosphocholine esterase activity"/>
    <property type="evidence" value="ECO:0007669"/>
    <property type="project" value="UniProtKB-EC"/>
</dbReference>
<evidence type="ECO:0000256" key="5">
    <source>
        <dbReference type="SAM" id="MobiDB-lite"/>
    </source>
</evidence>
<keyword evidence="4" id="KW-0443">Lipid metabolism</keyword>